<keyword evidence="2" id="KW-1185">Reference proteome</keyword>
<name>A0A346XXB9_9ACTN</name>
<dbReference type="Gene3D" id="3.40.50.1110">
    <property type="entry name" value="SGNH hydrolase"/>
    <property type="match status" value="1"/>
</dbReference>
<dbReference type="InterPro" id="IPR036514">
    <property type="entry name" value="SGNH_hydro_sf"/>
</dbReference>
<dbReference type="Proteomes" id="UP000264006">
    <property type="component" value="Chromosome"/>
</dbReference>
<gene>
    <name evidence="1" type="ORF">DVS28_a2184</name>
</gene>
<evidence type="ECO:0000313" key="2">
    <source>
        <dbReference type="Proteomes" id="UP000264006"/>
    </source>
</evidence>
<evidence type="ECO:0000313" key="1">
    <source>
        <dbReference type="EMBL" id="AXV06866.1"/>
    </source>
</evidence>
<organism evidence="1 2">
    <name type="scientific">Euzebya pacifica</name>
    <dbReference type="NCBI Taxonomy" id="1608957"/>
    <lineage>
        <taxon>Bacteria</taxon>
        <taxon>Bacillati</taxon>
        <taxon>Actinomycetota</taxon>
        <taxon>Nitriliruptoria</taxon>
        <taxon>Euzebyales</taxon>
    </lineage>
</organism>
<dbReference type="Pfam" id="PF04311">
    <property type="entry name" value="DUF459"/>
    <property type="match status" value="1"/>
</dbReference>
<dbReference type="KEGG" id="euz:DVS28_a2184"/>
<dbReference type="AlphaFoldDB" id="A0A346XXB9"/>
<protein>
    <submittedName>
        <fullName evidence="1">Putative periplasmic protein</fullName>
    </submittedName>
</protein>
<proteinExistence type="predicted"/>
<reference evidence="1 2" key="1">
    <citation type="submission" date="2018-09" db="EMBL/GenBank/DDBJ databases">
        <title>Complete genome sequence of Euzebya sp. DY32-46 isolated from seawater of Pacific Ocean.</title>
        <authorList>
            <person name="Xu L."/>
            <person name="Wu Y.-H."/>
            <person name="Xu X.-W."/>
        </authorList>
    </citation>
    <scope>NUCLEOTIDE SEQUENCE [LARGE SCALE GENOMIC DNA]</scope>
    <source>
        <strain evidence="1 2">DY32-46</strain>
    </source>
</reference>
<sequence length="370" mass="39337">MPRSYARTVGEPARRTMPAGRALVVIVVALLLGGLLNVTALTEAADRQPPSLKRDISQVLVWPFEQISGLLGLDQPRALLADRLGRDADAGTAGGTAAATVDAGESAPQEAGDALGAAAALAGREAIDTALGDAVAIPEAGASLEDQPTLTGRLEGPFTETEPLVVGVIGDSLTEQIGPTLIQRMGRPGVPGEAFHDFTYSSGLSRPDFYDWPARAAQLMAEEDPDIWVVMVGANDGQDVIDDGGQFRQLGTDEWEAIYRSRIGGLMDLLTADGRAVIWIGQPVMRDTEFDERMEYLSSLYQSEASARAYVSFVDARRVFAGDDGRYADYLPAGDGSLTQMRLGDGIHLTRSGAERLVSQLLPLLPIETG</sequence>
<accession>A0A346XXB9</accession>
<dbReference type="EMBL" id="CP031165">
    <property type="protein sequence ID" value="AXV06866.1"/>
    <property type="molecule type" value="Genomic_DNA"/>
</dbReference>
<dbReference type="SUPFAM" id="SSF52266">
    <property type="entry name" value="SGNH hydrolase"/>
    <property type="match status" value="1"/>
</dbReference>
<dbReference type="InterPro" id="IPR007407">
    <property type="entry name" value="DUF459"/>
</dbReference>